<keyword evidence="1" id="KW-1133">Transmembrane helix</keyword>
<feature type="transmembrane region" description="Helical" evidence="1">
    <location>
        <begin position="12"/>
        <end position="32"/>
    </location>
</feature>
<accession>A0AAV5L3Q4</accession>
<organism evidence="2 3">
    <name type="scientific">Rubroshorea leprosula</name>
    <dbReference type="NCBI Taxonomy" id="152421"/>
    <lineage>
        <taxon>Eukaryota</taxon>
        <taxon>Viridiplantae</taxon>
        <taxon>Streptophyta</taxon>
        <taxon>Embryophyta</taxon>
        <taxon>Tracheophyta</taxon>
        <taxon>Spermatophyta</taxon>
        <taxon>Magnoliopsida</taxon>
        <taxon>eudicotyledons</taxon>
        <taxon>Gunneridae</taxon>
        <taxon>Pentapetalae</taxon>
        <taxon>rosids</taxon>
        <taxon>malvids</taxon>
        <taxon>Malvales</taxon>
        <taxon>Dipterocarpaceae</taxon>
        <taxon>Rubroshorea</taxon>
    </lineage>
</organism>
<evidence type="ECO:0000313" key="2">
    <source>
        <dbReference type="EMBL" id="GKV31772.1"/>
    </source>
</evidence>
<dbReference type="AlphaFoldDB" id="A0AAV5L3Q4"/>
<dbReference type="EMBL" id="BPVZ01000092">
    <property type="protein sequence ID" value="GKV31772.1"/>
    <property type="molecule type" value="Genomic_DNA"/>
</dbReference>
<keyword evidence="3" id="KW-1185">Reference proteome</keyword>
<sequence length="62" mass="7074">MEYLLEHGTNLATASVLGATTLFDLLGYRLMLLKKLVLFVLKPQLLEKLHVIFLAHTNFTKM</sequence>
<reference evidence="2 3" key="1">
    <citation type="journal article" date="2021" name="Commun. Biol.">
        <title>The genome of Shorea leprosula (Dipterocarpaceae) highlights the ecological relevance of drought in aseasonal tropical rainforests.</title>
        <authorList>
            <person name="Ng K.K.S."/>
            <person name="Kobayashi M.J."/>
            <person name="Fawcett J.A."/>
            <person name="Hatakeyama M."/>
            <person name="Paape T."/>
            <person name="Ng C.H."/>
            <person name="Ang C.C."/>
            <person name="Tnah L.H."/>
            <person name="Lee C.T."/>
            <person name="Nishiyama T."/>
            <person name="Sese J."/>
            <person name="O'Brien M.J."/>
            <person name="Copetti D."/>
            <person name="Mohd Noor M.I."/>
            <person name="Ong R.C."/>
            <person name="Putra M."/>
            <person name="Sireger I.Z."/>
            <person name="Indrioko S."/>
            <person name="Kosugi Y."/>
            <person name="Izuno A."/>
            <person name="Isagi Y."/>
            <person name="Lee S.L."/>
            <person name="Shimizu K.K."/>
        </authorList>
    </citation>
    <scope>NUCLEOTIDE SEQUENCE [LARGE SCALE GENOMIC DNA]</scope>
    <source>
        <strain evidence="2">214</strain>
    </source>
</reference>
<name>A0AAV5L3Q4_9ROSI</name>
<evidence type="ECO:0000313" key="3">
    <source>
        <dbReference type="Proteomes" id="UP001054252"/>
    </source>
</evidence>
<protein>
    <submittedName>
        <fullName evidence="2">Uncharacterized protein</fullName>
    </submittedName>
</protein>
<dbReference type="Proteomes" id="UP001054252">
    <property type="component" value="Unassembled WGS sequence"/>
</dbReference>
<comment type="caution">
    <text evidence="2">The sequence shown here is derived from an EMBL/GenBank/DDBJ whole genome shotgun (WGS) entry which is preliminary data.</text>
</comment>
<gene>
    <name evidence="2" type="ORF">SLEP1_g40438</name>
</gene>
<evidence type="ECO:0000256" key="1">
    <source>
        <dbReference type="SAM" id="Phobius"/>
    </source>
</evidence>
<proteinExistence type="predicted"/>
<keyword evidence="1" id="KW-0812">Transmembrane</keyword>
<keyword evidence="1" id="KW-0472">Membrane</keyword>